<proteinExistence type="predicted"/>
<dbReference type="EMBL" id="SEWG01000002">
    <property type="protein sequence ID" value="RYU91536.1"/>
    <property type="molecule type" value="Genomic_DNA"/>
</dbReference>
<name>A0A4Q5LQ28_9SPHI</name>
<reference evidence="1 2" key="1">
    <citation type="submission" date="2019-02" db="EMBL/GenBank/DDBJ databases">
        <title>Bacterial novel species Mucilaginibacter sp. 17JY9-4 isolated from soil.</title>
        <authorList>
            <person name="Jung H.-Y."/>
        </authorList>
    </citation>
    <scope>NUCLEOTIDE SEQUENCE [LARGE SCALE GENOMIC DNA]</scope>
    <source>
        <strain evidence="1 2">17JY9-4</strain>
    </source>
</reference>
<accession>A0A4Q5LQ28</accession>
<keyword evidence="2" id="KW-1185">Reference proteome</keyword>
<comment type="caution">
    <text evidence="1">The sequence shown here is derived from an EMBL/GenBank/DDBJ whole genome shotgun (WGS) entry which is preliminary data.</text>
</comment>
<dbReference type="RefSeq" id="WP_129875793.1">
    <property type="nucleotide sequence ID" value="NZ_SEWG01000002.1"/>
</dbReference>
<evidence type="ECO:0000313" key="1">
    <source>
        <dbReference type="EMBL" id="RYU91536.1"/>
    </source>
</evidence>
<dbReference type="AlphaFoldDB" id="A0A4Q5LQ28"/>
<evidence type="ECO:0000313" key="2">
    <source>
        <dbReference type="Proteomes" id="UP000293331"/>
    </source>
</evidence>
<protein>
    <submittedName>
        <fullName evidence="1">Uncharacterized protein</fullName>
    </submittedName>
</protein>
<gene>
    <name evidence="1" type="ORF">EWM62_06245</name>
</gene>
<sequence>MALKRATPFFFVAKKKRTKEKTRGCTASLLKGVLKQRQYYPQRAKAASGGLTFRSSGSCLNHNFLFNKSVGPNVKAGGPVQRTPSEDMAGMAV</sequence>
<organism evidence="1 2">
    <name type="scientific">Mucilaginibacter terrigena</name>
    <dbReference type="NCBI Taxonomy" id="2492395"/>
    <lineage>
        <taxon>Bacteria</taxon>
        <taxon>Pseudomonadati</taxon>
        <taxon>Bacteroidota</taxon>
        <taxon>Sphingobacteriia</taxon>
        <taxon>Sphingobacteriales</taxon>
        <taxon>Sphingobacteriaceae</taxon>
        <taxon>Mucilaginibacter</taxon>
    </lineage>
</organism>
<dbReference type="Proteomes" id="UP000293331">
    <property type="component" value="Unassembled WGS sequence"/>
</dbReference>